<accession>A0A926EHA5</accession>
<keyword evidence="2" id="KW-0378">Hydrolase</keyword>
<sequence>MINLIKPEKLKSGDKIATVSLSWGGAGESNLFWRYEQGKRRLEELFGLRVVEMPSTLKGVDYLRKNPQARARDLMQAFEDDSIKGIFSCIGGDDSLRLLPYIDLEVIRRHPKIFLGYSDSTVTHYMCYKAGLSSFYGPALLSDFAENVVLPEYTRKWIKKALFDNTPLGIIAPATEWTSEYLPWDYTNRQKMRRFKMNTPYEILQGKGSIEGRLIGGCIEVMDWISRTELFPTIDDFQGAILFLETSEDKPSPSEVEHYMRKYGKMGILQVLHGMIIGKPYDNCYYEDYKKILLKVLRDYNREDLPLLYNVSFGHCEPKCCLPYGAKAKINCIYKNFEILESGCR</sequence>
<gene>
    <name evidence="6" type="ORF">H8718_01530</name>
</gene>
<dbReference type="InterPro" id="IPR027478">
    <property type="entry name" value="LdcA_N"/>
</dbReference>
<evidence type="ECO:0000259" key="5">
    <source>
        <dbReference type="Pfam" id="PF17676"/>
    </source>
</evidence>
<dbReference type="Gene3D" id="3.50.30.60">
    <property type="entry name" value="LD-carboxypeptidase A C-terminal domain-like"/>
    <property type="match status" value="1"/>
</dbReference>
<evidence type="ECO:0000259" key="4">
    <source>
        <dbReference type="Pfam" id="PF02016"/>
    </source>
</evidence>
<feature type="domain" description="LD-carboxypeptidase N-terminal" evidence="4">
    <location>
        <begin position="16"/>
        <end position="137"/>
    </location>
</feature>
<dbReference type="Pfam" id="PF02016">
    <property type="entry name" value="Peptidase_S66"/>
    <property type="match status" value="1"/>
</dbReference>
<evidence type="ECO:0000313" key="7">
    <source>
        <dbReference type="Proteomes" id="UP000655830"/>
    </source>
</evidence>
<feature type="active site" description="Charge relay system" evidence="3">
    <location>
        <position position="315"/>
    </location>
</feature>
<feature type="active site" description="Charge relay system" evidence="3">
    <location>
        <position position="245"/>
    </location>
</feature>
<evidence type="ECO:0000256" key="2">
    <source>
        <dbReference type="ARBA" id="ARBA00022801"/>
    </source>
</evidence>
<keyword evidence="7" id="KW-1185">Reference proteome</keyword>
<organism evidence="6 7">
    <name type="scientific">Zhenhengia yiwuensis</name>
    <dbReference type="NCBI Taxonomy" id="2763666"/>
    <lineage>
        <taxon>Bacteria</taxon>
        <taxon>Bacillati</taxon>
        <taxon>Bacillota</taxon>
        <taxon>Clostridia</taxon>
        <taxon>Lachnospirales</taxon>
        <taxon>Lachnospiraceae</taxon>
        <taxon>Zhenhengia</taxon>
    </lineage>
</organism>
<name>A0A926EHA5_9FIRM</name>
<dbReference type="PANTHER" id="PTHR30237">
    <property type="entry name" value="MURAMOYLTETRAPEPTIDE CARBOXYPEPTIDASE"/>
    <property type="match status" value="1"/>
</dbReference>
<protein>
    <submittedName>
        <fullName evidence="6">LD-carboxypeptidase</fullName>
    </submittedName>
</protein>
<dbReference type="InterPro" id="IPR003507">
    <property type="entry name" value="S66_fam"/>
</dbReference>
<dbReference type="EMBL" id="JACRSY010000002">
    <property type="protein sequence ID" value="MBC8578222.1"/>
    <property type="molecule type" value="Genomic_DNA"/>
</dbReference>
<evidence type="ECO:0000256" key="3">
    <source>
        <dbReference type="PIRSR" id="PIRSR028757-1"/>
    </source>
</evidence>
<dbReference type="PANTHER" id="PTHR30237:SF4">
    <property type="entry name" value="LD-CARBOXYPEPTIDASE C-TERMINAL DOMAIN-CONTAINING PROTEIN"/>
    <property type="match status" value="1"/>
</dbReference>
<dbReference type="SUPFAM" id="SSF141986">
    <property type="entry name" value="LD-carboxypeptidase A C-terminal domain-like"/>
    <property type="match status" value="1"/>
</dbReference>
<reference evidence="6" key="1">
    <citation type="submission" date="2020-08" db="EMBL/GenBank/DDBJ databases">
        <title>Genome public.</title>
        <authorList>
            <person name="Liu C."/>
            <person name="Sun Q."/>
        </authorList>
    </citation>
    <scope>NUCLEOTIDE SEQUENCE</scope>
    <source>
        <strain evidence="6">NSJ-12</strain>
    </source>
</reference>
<dbReference type="InterPro" id="IPR040449">
    <property type="entry name" value="Peptidase_S66_N"/>
</dbReference>
<comment type="similarity">
    <text evidence="1">Belongs to the peptidase S66 family.</text>
</comment>
<evidence type="ECO:0000256" key="1">
    <source>
        <dbReference type="ARBA" id="ARBA00010233"/>
    </source>
</evidence>
<dbReference type="Gene3D" id="3.40.50.10740">
    <property type="entry name" value="Class I glutamine amidotransferase-like"/>
    <property type="match status" value="1"/>
</dbReference>
<dbReference type="Pfam" id="PF17676">
    <property type="entry name" value="Peptidase_S66C"/>
    <property type="match status" value="1"/>
</dbReference>
<dbReference type="PIRSF" id="PIRSF028757">
    <property type="entry name" value="LD-carboxypeptidase"/>
    <property type="match status" value="1"/>
</dbReference>
<dbReference type="InterPro" id="IPR029062">
    <property type="entry name" value="Class_I_gatase-like"/>
</dbReference>
<feature type="domain" description="LD-carboxypeptidase C-terminal" evidence="5">
    <location>
        <begin position="211"/>
        <end position="330"/>
    </location>
</feature>
<dbReference type="CDD" id="cd07062">
    <property type="entry name" value="Peptidase_S66_mccF_like"/>
    <property type="match status" value="1"/>
</dbReference>
<evidence type="ECO:0000313" key="6">
    <source>
        <dbReference type="EMBL" id="MBC8578222.1"/>
    </source>
</evidence>
<feature type="active site" description="Nucleophile" evidence="3">
    <location>
        <position position="118"/>
    </location>
</feature>
<dbReference type="SUPFAM" id="SSF52317">
    <property type="entry name" value="Class I glutamine amidotransferase-like"/>
    <property type="match status" value="1"/>
</dbReference>
<dbReference type="GO" id="GO:0016787">
    <property type="term" value="F:hydrolase activity"/>
    <property type="evidence" value="ECO:0007669"/>
    <property type="project" value="UniProtKB-KW"/>
</dbReference>
<proteinExistence type="inferred from homology"/>
<comment type="caution">
    <text evidence="6">The sequence shown here is derived from an EMBL/GenBank/DDBJ whole genome shotgun (WGS) entry which is preliminary data.</text>
</comment>
<dbReference type="Proteomes" id="UP000655830">
    <property type="component" value="Unassembled WGS sequence"/>
</dbReference>
<dbReference type="InterPro" id="IPR040921">
    <property type="entry name" value="Peptidase_S66C"/>
</dbReference>
<dbReference type="InterPro" id="IPR027461">
    <property type="entry name" value="Carboxypeptidase_A_C_sf"/>
</dbReference>
<dbReference type="AlphaFoldDB" id="A0A926EHA5"/>